<dbReference type="AlphaFoldDB" id="A0A7R9ED41"/>
<reference evidence="1" key="1">
    <citation type="submission" date="2020-11" db="EMBL/GenBank/DDBJ databases">
        <authorList>
            <person name="Tran Van P."/>
        </authorList>
    </citation>
    <scope>NUCLEOTIDE SEQUENCE</scope>
</reference>
<accession>A0A7R9ED41</accession>
<name>A0A7R9ED41_9NEOP</name>
<gene>
    <name evidence="1" type="ORF">TMSB3V08_LOCUS8189</name>
</gene>
<evidence type="ECO:0000313" key="1">
    <source>
        <dbReference type="EMBL" id="CAD7431457.1"/>
    </source>
</evidence>
<protein>
    <submittedName>
        <fullName evidence="1">Uncharacterized protein</fullName>
    </submittedName>
</protein>
<sequence length="83" mass="8959">MVDTIAEQSKVPIDFGPVASECEKDLGFDKNVVVGLPSRNRLSSLAMKKARGNRKDCRPPYPALPRVIVDSTTAPSSCATKLN</sequence>
<proteinExistence type="predicted"/>
<dbReference type="EMBL" id="OB794976">
    <property type="protein sequence ID" value="CAD7431457.1"/>
    <property type="molecule type" value="Genomic_DNA"/>
</dbReference>
<organism evidence="1">
    <name type="scientific">Timema monikensis</name>
    <dbReference type="NCBI Taxonomy" id="170555"/>
    <lineage>
        <taxon>Eukaryota</taxon>
        <taxon>Metazoa</taxon>
        <taxon>Ecdysozoa</taxon>
        <taxon>Arthropoda</taxon>
        <taxon>Hexapoda</taxon>
        <taxon>Insecta</taxon>
        <taxon>Pterygota</taxon>
        <taxon>Neoptera</taxon>
        <taxon>Polyneoptera</taxon>
        <taxon>Phasmatodea</taxon>
        <taxon>Timematodea</taxon>
        <taxon>Timematoidea</taxon>
        <taxon>Timematidae</taxon>
        <taxon>Timema</taxon>
    </lineage>
</organism>